<keyword evidence="2" id="KW-0813">Transport</keyword>
<evidence type="ECO:0000313" key="9">
    <source>
        <dbReference type="EMBL" id="PKI85638.1"/>
    </source>
</evidence>
<sequence>MQAQQPPANTSFFGASQPAQPPGTTAGGLFGNSQQAQQPAQAGTGFFGATQTSAPTGGLFGSSAQPSNTGNLATNTQPATGGLFGAQPKPFGTSTLPFNAQPVAHASPLMQSNFYQRERFNELPEPQQKVLEEMEKFITGQVQIKNELHARDQSTDMRHLMAGIQDFRSMQEALSASLEADTMRVQSIATSVGKDRDDNVHLYQIATNAKDRLSDGASFVDWLRQFYEGAADDFVVRIQRYRVTMEQIERHLLSLEQREQFAPQGMSYVCI</sequence>
<keyword evidence="7" id="KW-0539">Nucleus</keyword>
<keyword evidence="6" id="KW-0906">Nuclear pore complex</keyword>
<keyword evidence="5" id="KW-0811">Translocation</keyword>
<dbReference type="GO" id="GO:0017056">
    <property type="term" value="F:structural constituent of nuclear pore"/>
    <property type="evidence" value="ECO:0007669"/>
    <property type="project" value="InterPro"/>
</dbReference>
<keyword evidence="10" id="KW-1185">Reference proteome</keyword>
<dbReference type="OrthoDB" id="2538017at2759"/>
<comment type="subcellular location">
    <subcellularLocation>
        <location evidence="1">Nucleus</location>
        <location evidence="1">Nuclear pore complex</location>
    </subcellularLocation>
</comment>
<dbReference type="InterPro" id="IPR024882">
    <property type="entry name" value="NUP58/p45/49"/>
</dbReference>
<evidence type="ECO:0000256" key="3">
    <source>
        <dbReference type="ARBA" id="ARBA00022816"/>
    </source>
</evidence>
<evidence type="ECO:0000256" key="5">
    <source>
        <dbReference type="ARBA" id="ARBA00023010"/>
    </source>
</evidence>
<accession>A0A2N1JGI0</accession>
<keyword evidence="3" id="KW-0509">mRNA transport</keyword>
<feature type="compositionally biased region" description="Polar residues" evidence="8">
    <location>
        <begin position="1"/>
        <end position="18"/>
    </location>
</feature>
<keyword evidence="4" id="KW-0653">Protein transport</keyword>
<dbReference type="GO" id="GO:0008139">
    <property type="term" value="F:nuclear localization sequence binding"/>
    <property type="evidence" value="ECO:0007669"/>
    <property type="project" value="InterPro"/>
</dbReference>
<feature type="compositionally biased region" description="Low complexity" evidence="8">
    <location>
        <begin position="33"/>
        <end position="54"/>
    </location>
</feature>
<evidence type="ECO:0000313" key="10">
    <source>
        <dbReference type="Proteomes" id="UP000232875"/>
    </source>
</evidence>
<evidence type="ECO:0008006" key="11">
    <source>
        <dbReference type="Google" id="ProtNLM"/>
    </source>
</evidence>
<evidence type="ECO:0000256" key="4">
    <source>
        <dbReference type="ARBA" id="ARBA00022927"/>
    </source>
</evidence>
<feature type="region of interest" description="Disordered" evidence="8">
    <location>
        <begin position="1"/>
        <end position="99"/>
    </location>
</feature>
<dbReference type="PANTHER" id="PTHR13437">
    <property type="entry name" value="NUCLEOPORIN P58/P45 NUCLEOPORIN-LIKE PROTEIN 1"/>
    <property type="match status" value="1"/>
</dbReference>
<dbReference type="GO" id="GO:0051028">
    <property type="term" value="P:mRNA transport"/>
    <property type="evidence" value="ECO:0007669"/>
    <property type="project" value="UniProtKB-KW"/>
</dbReference>
<evidence type="ECO:0000256" key="1">
    <source>
        <dbReference type="ARBA" id="ARBA00004567"/>
    </source>
</evidence>
<feature type="compositionally biased region" description="Polar residues" evidence="8">
    <location>
        <begin position="62"/>
        <end position="79"/>
    </location>
</feature>
<name>A0A2N1JGI0_9BASI</name>
<dbReference type="STRING" id="2020962.A0A2N1JGI0"/>
<evidence type="ECO:0000256" key="7">
    <source>
        <dbReference type="ARBA" id="ARBA00023242"/>
    </source>
</evidence>
<dbReference type="GO" id="GO:0005643">
    <property type="term" value="C:nuclear pore"/>
    <property type="evidence" value="ECO:0007669"/>
    <property type="project" value="UniProtKB-SubCell"/>
</dbReference>
<gene>
    <name evidence="9" type="ORF">MVES_000678</name>
</gene>
<dbReference type="PANTHER" id="PTHR13437:SF2">
    <property type="entry name" value="NUCLEOPORIN P58_P45"/>
    <property type="match status" value="1"/>
</dbReference>
<dbReference type="Proteomes" id="UP000232875">
    <property type="component" value="Unassembled WGS sequence"/>
</dbReference>
<dbReference type="AlphaFoldDB" id="A0A2N1JGI0"/>
<reference evidence="9 10" key="1">
    <citation type="submission" date="2017-10" db="EMBL/GenBank/DDBJ databases">
        <title>A novel species of cold-tolerant Malassezia isolated from bats.</title>
        <authorList>
            <person name="Lorch J.M."/>
            <person name="Palmer J.M."/>
            <person name="Vanderwolf K.J."/>
            <person name="Schmidt K.Z."/>
            <person name="Verant M.L."/>
            <person name="Weller T.J."/>
            <person name="Blehert D.S."/>
        </authorList>
    </citation>
    <scope>NUCLEOTIDE SEQUENCE [LARGE SCALE GENOMIC DNA]</scope>
    <source>
        <strain evidence="9 10">NWHC:44797-103</strain>
    </source>
</reference>
<dbReference type="EMBL" id="KZ454987">
    <property type="protein sequence ID" value="PKI85638.1"/>
    <property type="molecule type" value="Genomic_DNA"/>
</dbReference>
<dbReference type="Gene3D" id="6.10.140.1350">
    <property type="match status" value="1"/>
</dbReference>
<proteinExistence type="predicted"/>
<evidence type="ECO:0000256" key="2">
    <source>
        <dbReference type="ARBA" id="ARBA00022448"/>
    </source>
</evidence>
<evidence type="ECO:0000256" key="8">
    <source>
        <dbReference type="SAM" id="MobiDB-lite"/>
    </source>
</evidence>
<evidence type="ECO:0000256" key="6">
    <source>
        <dbReference type="ARBA" id="ARBA00023132"/>
    </source>
</evidence>
<dbReference type="GO" id="GO:0015031">
    <property type="term" value="P:protein transport"/>
    <property type="evidence" value="ECO:0007669"/>
    <property type="project" value="UniProtKB-KW"/>
</dbReference>
<protein>
    <recommendedName>
        <fullName evidence="11">Nucleoporin Nup54 alpha-helical domain-containing protein</fullName>
    </recommendedName>
</protein>
<organism evidence="9 10">
    <name type="scientific">Malassezia vespertilionis</name>
    <dbReference type="NCBI Taxonomy" id="2020962"/>
    <lineage>
        <taxon>Eukaryota</taxon>
        <taxon>Fungi</taxon>
        <taxon>Dikarya</taxon>
        <taxon>Basidiomycota</taxon>
        <taxon>Ustilaginomycotina</taxon>
        <taxon>Malasseziomycetes</taxon>
        <taxon>Malasseziales</taxon>
        <taxon>Malasseziaceae</taxon>
        <taxon>Malassezia</taxon>
    </lineage>
</organism>